<proteinExistence type="predicted"/>
<sequence length="165" mass="17738">MLGAWGFQVPQGVEVHQLAVFDRAGRCGEVGAVVFQRRKAGAGTVGRHLDGDRLALACLANHALLIHPGTRFSTHILQALILHQAFDQRRAECRADGVGALDAQGRALVGNGQRGRHGGECDCKTQEQNAQHHAGTFLGQRECHKIKSVGLQPYDRHGAGTPDLL</sequence>
<organism evidence="1 2">
    <name type="scientific">Pseudomonas fluorescens</name>
    <dbReference type="NCBI Taxonomy" id="294"/>
    <lineage>
        <taxon>Bacteria</taxon>
        <taxon>Pseudomonadati</taxon>
        <taxon>Pseudomonadota</taxon>
        <taxon>Gammaproteobacteria</taxon>
        <taxon>Pseudomonadales</taxon>
        <taxon>Pseudomonadaceae</taxon>
        <taxon>Pseudomonas</taxon>
    </lineage>
</organism>
<dbReference type="EMBL" id="LCYA01000044">
    <property type="protein sequence ID" value="KWV89510.1"/>
    <property type="molecule type" value="Genomic_DNA"/>
</dbReference>
<dbReference type="Proteomes" id="UP000061348">
    <property type="component" value="Unassembled WGS sequence"/>
</dbReference>
<reference evidence="1 2" key="1">
    <citation type="submission" date="2015-05" db="EMBL/GenBank/DDBJ databases">
        <title>A genomic and transcriptomic approach to investigate the blue pigment phenotype in Pseudomonas fluorescens.</title>
        <authorList>
            <person name="Andreani N.A."/>
            <person name="Cardazzo B."/>
        </authorList>
    </citation>
    <scope>NUCLEOTIDE SEQUENCE [LARGE SCALE GENOMIC DNA]</scope>
    <source>
        <strain evidence="1 2">Ps_22</strain>
    </source>
</reference>
<protein>
    <submittedName>
        <fullName evidence="1">Uncharacterized protein</fullName>
    </submittedName>
</protein>
<gene>
    <name evidence="1" type="ORF">PFLmoz3_00832</name>
</gene>
<dbReference type="AlphaFoldDB" id="A0A109LKP0"/>
<evidence type="ECO:0000313" key="1">
    <source>
        <dbReference type="EMBL" id="KWV89510.1"/>
    </source>
</evidence>
<name>A0A109LKP0_PSEFL</name>
<evidence type="ECO:0000313" key="2">
    <source>
        <dbReference type="Proteomes" id="UP000061348"/>
    </source>
</evidence>
<comment type="caution">
    <text evidence="1">The sequence shown here is derived from an EMBL/GenBank/DDBJ whole genome shotgun (WGS) entry which is preliminary data.</text>
</comment>
<accession>A0A109LKP0</accession>